<evidence type="ECO:0000313" key="7">
    <source>
        <dbReference type="EMBL" id="AWT25123.1"/>
    </source>
</evidence>
<feature type="transmembrane region" description="Helical" evidence="6">
    <location>
        <begin position="33"/>
        <end position="55"/>
    </location>
</feature>
<feature type="transmembrane region" description="Helical" evidence="6">
    <location>
        <begin position="61"/>
        <end position="81"/>
    </location>
</feature>
<dbReference type="GO" id="GO:0015171">
    <property type="term" value="F:amino acid transmembrane transporter activity"/>
    <property type="evidence" value="ECO:0007669"/>
    <property type="project" value="TreeGrafter"/>
</dbReference>
<sequence length="523" mass="55159">MTNLFRTKSIEQSIRDTEDPEHQLKKNLGPLDLVVFGVGVCVGAGIFVLTGQVAADHAGPSVALAFVIAAVGCGLAGLCYAELASTVPVAGSAYTFAYASVGEFIAWIIGWDLILEFTLASSALATSFSDYLAIVLDGTPLAIPESIQNTDKGVVNLPAGILVLGLTAVLVTGIKLSSRINQVITFIKIAGVLLVVVVGCFFIKVSNWSPFIPPSEGTQGGVSSVMHAPLLQTLLGIEPSTYGLGGLFSAAALVFFAFIGFDVVATTAEETKNPQKDLPIGIFGSLAVVAVLYVAVSLVITGMQNFRDIDPADGAPLATAFNAVGVHWMADVISVIAVIGLVVVSMTMFLGQTRVAFAMARDGLFPEWLARTHPRFRTPYRITVVTGVVIAVIAALVPLATLVEMINIGTLFAFMIVSVAVIVLRKTRPDVPRAFKVPLVPWVPVLSVIVCGYLALSLPLDTWIRFVAWLAIGVVVYFAYSQRHSRLGRHYAGEAGHEEVLAAEAAHKARGAASPNAGDAGEK</sequence>
<feature type="transmembrane region" description="Helical" evidence="6">
    <location>
        <begin position="332"/>
        <end position="351"/>
    </location>
</feature>
<protein>
    <submittedName>
        <fullName evidence="7">Putative amino acid permease YhdG</fullName>
    </submittedName>
</protein>
<proteinExistence type="predicted"/>
<reference evidence="8" key="1">
    <citation type="submission" date="2017-11" db="EMBL/GenBank/DDBJ databases">
        <title>Otitis media/interna in a cat caused by the recently described species Corynebacterium provencense.</title>
        <authorList>
            <person name="Kittl S."/>
            <person name="Brodard I."/>
            <person name="Rychener L."/>
            <person name="Jores J."/>
            <person name="Roosje P."/>
            <person name="Gobeli Brawand S."/>
        </authorList>
    </citation>
    <scope>NUCLEOTIDE SEQUENCE [LARGE SCALE GENOMIC DNA]</scope>
    <source>
        <strain evidence="8">17KM38</strain>
    </source>
</reference>
<feature type="transmembrane region" description="Helical" evidence="6">
    <location>
        <begin position="93"/>
        <end position="114"/>
    </location>
</feature>
<dbReference type="Gene3D" id="1.20.1740.10">
    <property type="entry name" value="Amino acid/polyamine transporter I"/>
    <property type="match status" value="1"/>
</dbReference>
<feature type="transmembrane region" description="Helical" evidence="6">
    <location>
        <begin position="462"/>
        <end position="480"/>
    </location>
</feature>
<keyword evidence="8" id="KW-1185">Reference proteome</keyword>
<accession>A0A2Z3YUI0</accession>
<dbReference type="PANTHER" id="PTHR43243:SF4">
    <property type="entry name" value="CATIONIC AMINO ACID TRANSPORTER 4"/>
    <property type="match status" value="1"/>
</dbReference>
<keyword evidence="2" id="KW-0813">Transport</keyword>
<feature type="transmembrane region" description="Helical" evidence="6">
    <location>
        <begin position="380"/>
        <end position="400"/>
    </location>
</feature>
<feature type="transmembrane region" description="Helical" evidence="6">
    <location>
        <begin position="437"/>
        <end position="456"/>
    </location>
</feature>
<evidence type="ECO:0000256" key="6">
    <source>
        <dbReference type="SAM" id="Phobius"/>
    </source>
</evidence>
<evidence type="ECO:0000256" key="3">
    <source>
        <dbReference type="ARBA" id="ARBA00022692"/>
    </source>
</evidence>
<dbReference type="AlphaFoldDB" id="A0A2Z3YUI0"/>
<dbReference type="PIRSF" id="PIRSF006060">
    <property type="entry name" value="AA_transporter"/>
    <property type="match status" value="1"/>
</dbReference>
<comment type="subcellular location">
    <subcellularLocation>
        <location evidence="1">Membrane</location>
        <topology evidence="1">Multi-pass membrane protein</topology>
    </subcellularLocation>
</comment>
<evidence type="ECO:0000256" key="4">
    <source>
        <dbReference type="ARBA" id="ARBA00022989"/>
    </source>
</evidence>
<dbReference type="EMBL" id="CP024988">
    <property type="protein sequence ID" value="AWT25123.1"/>
    <property type="molecule type" value="Genomic_DNA"/>
</dbReference>
<dbReference type="GO" id="GO:0016020">
    <property type="term" value="C:membrane"/>
    <property type="evidence" value="ECO:0007669"/>
    <property type="project" value="UniProtKB-SubCell"/>
</dbReference>
<feature type="transmembrane region" description="Helical" evidence="6">
    <location>
        <begin position="242"/>
        <end position="266"/>
    </location>
</feature>
<dbReference type="KEGG" id="cpre:Csp1_02970"/>
<dbReference type="RefSeq" id="WP_227871135.1">
    <property type="nucleotide sequence ID" value="NZ_CP024988.1"/>
</dbReference>
<dbReference type="Pfam" id="PF13520">
    <property type="entry name" value="AA_permease_2"/>
    <property type="match status" value="1"/>
</dbReference>
<keyword evidence="4 6" id="KW-1133">Transmembrane helix</keyword>
<feature type="transmembrane region" description="Helical" evidence="6">
    <location>
        <begin position="278"/>
        <end position="300"/>
    </location>
</feature>
<evidence type="ECO:0000313" key="8">
    <source>
        <dbReference type="Proteomes" id="UP000247696"/>
    </source>
</evidence>
<dbReference type="PANTHER" id="PTHR43243">
    <property type="entry name" value="INNER MEMBRANE TRANSPORTER YGJI-RELATED"/>
    <property type="match status" value="1"/>
</dbReference>
<name>A0A2Z3YUI0_9CORY</name>
<organism evidence="7 8">
    <name type="scientific">Corynebacterium provencense</name>
    <dbReference type="NCBI Taxonomy" id="1737425"/>
    <lineage>
        <taxon>Bacteria</taxon>
        <taxon>Bacillati</taxon>
        <taxon>Actinomycetota</taxon>
        <taxon>Actinomycetes</taxon>
        <taxon>Mycobacteriales</taxon>
        <taxon>Corynebacteriaceae</taxon>
        <taxon>Corynebacterium</taxon>
    </lineage>
</organism>
<gene>
    <name evidence="7" type="primary">yhdG_1</name>
    <name evidence="7" type="ORF">Csp1_02970</name>
</gene>
<keyword evidence="5 6" id="KW-0472">Membrane</keyword>
<dbReference type="InterPro" id="IPR002293">
    <property type="entry name" value="AA/rel_permease1"/>
</dbReference>
<dbReference type="STRING" id="1737425.GCA_900049755_02352"/>
<keyword evidence="3 6" id="KW-0812">Transmembrane</keyword>
<feature type="transmembrane region" description="Helical" evidence="6">
    <location>
        <begin position="186"/>
        <end position="205"/>
    </location>
</feature>
<evidence type="ECO:0000256" key="5">
    <source>
        <dbReference type="ARBA" id="ARBA00023136"/>
    </source>
</evidence>
<evidence type="ECO:0000256" key="1">
    <source>
        <dbReference type="ARBA" id="ARBA00004141"/>
    </source>
</evidence>
<feature type="transmembrane region" description="Helical" evidence="6">
    <location>
        <begin position="154"/>
        <end position="174"/>
    </location>
</feature>
<dbReference type="Proteomes" id="UP000247696">
    <property type="component" value="Chromosome"/>
</dbReference>
<feature type="transmembrane region" description="Helical" evidence="6">
    <location>
        <begin position="406"/>
        <end position="425"/>
    </location>
</feature>
<evidence type="ECO:0000256" key="2">
    <source>
        <dbReference type="ARBA" id="ARBA00022448"/>
    </source>
</evidence>